<feature type="region of interest" description="Disordered" evidence="1">
    <location>
        <begin position="365"/>
        <end position="423"/>
    </location>
</feature>
<gene>
    <name evidence="2" type="ORF">PPNO1_LOCUS7066</name>
</gene>
<organism evidence="2 3">
    <name type="scientific">Parascedosporium putredinis</name>
    <dbReference type="NCBI Taxonomy" id="1442378"/>
    <lineage>
        <taxon>Eukaryota</taxon>
        <taxon>Fungi</taxon>
        <taxon>Dikarya</taxon>
        <taxon>Ascomycota</taxon>
        <taxon>Pezizomycotina</taxon>
        <taxon>Sordariomycetes</taxon>
        <taxon>Hypocreomycetidae</taxon>
        <taxon>Microascales</taxon>
        <taxon>Microascaceae</taxon>
        <taxon>Parascedosporium</taxon>
    </lineage>
</organism>
<dbReference type="OrthoDB" id="5244050at2759"/>
<dbReference type="Proteomes" id="UP000838763">
    <property type="component" value="Unassembled WGS sequence"/>
</dbReference>
<evidence type="ECO:0000256" key="1">
    <source>
        <dbReference type="SAM" id="MobiDB-lite"/>
    </source>
</evidence>
<proteinExistence type="predicted"/>
<keyword evidence="3" id="KW-1185">Reference proteome</keyword>
<comment type="caution">
    <text evidence="2">The sequence shown here is derived from an EMBL/GenBank/DDBJ whole genome shotgun (WGS) entry which is preliminary data.</text>
</comment>
<feature type="region of interest" description="Disordered" evidence="1">
    <location>
        <begin position="285"/>
        <end position="347"/>
    </location>
</feature>
<feature type="region of interest" description="Disordered" evidence="1">
    <location>
        <begin position="13"/>
        <end position="36"/>
    </location>
</feature>
<dbReference type="EMBL" id="CALLCH030000016">
    <property type="protein sequence ID" value="CAI4217456.1"/>
    <property type="molecule type" value="Genomic_DNA"/>
</dbReference>
<accession>A0A9P1H8K3</accession>
<dbReference type="AlphaFoldDB" id="A0A9P1H8K3"/>
<feature type="compositionally biased region" description="Low complexity" evidence="1">
    <location>
        <begin position="404"/>
        <end position="416"/>
    </location>
</feature>
<protein>
    <submittedName>
        <fullName evidence="2">Uncharacterized protein</fullName>
    </submittedName>
</protein>
<feature type="compositionally biased region" description="Basic residues" evidence="1">
    <location>
        <begin position="332"/>
        <end position="341"/>
    </location>
</feature>
<evidence type="ECO:0000313" key="2">
    <source>
        <dbReference type="EMBL" id="CAI4217456.1"/>
    </source>
</evidence>
<reference evidence="2" key="1">
    <citation type="submission" date="2022-11" db="EMBL/GenBank/DDBJ databases">
        <authorList>
            <person name="Scott C."/>
            <person name="Bruce N."/>
        </authorList>
    </citation>
    <scope>NUCLEOTIDE SEQUENCE</scope>
</reference>
<name>A0A9P1H8K3_9PEZI</name>
<feature type="region of interest" description="Disordered" evidence="1">
    <location>
        <begin position="107"/>
        <end position="132"/>
    </location>
</feature>
<feature type="compositionally biased region" description="Basic and acidic residues" evidence="1">
    <location>
        <begin position="373"/>
        <end position="401"/>
    </location>
</feature>
<sequence>MLYHGSIIKIHLPLPSRNKQRSAPVSPLPPDTPRSKAQQILGNGALNIDGGSNWDGVSNSGISIAVSESTVRSHHPTEKTLSAITEVPAKGASQWEADSETVPAYLKVGGSRPGTGTRSHNGIDTYDPSDYSGLRARRQSASTIMSYYDKSRVPLSISQQTSSSAMAKGLPTKASTLLDIDGTMSPPKQKKRPSRLDFSYLLPRGRPDVSLRRFQEVDQEKLQEFASRASRKQIVPESPVIPNHMANSADLHNLYEHYEQMSFRQVMGPDFDMEAATGLEVVKESPAENPVQAIPQPPSPTSEPQFDPTKVLSPSRVAIMPDADYATSVSSRHTRTSKASKRTTQSIFDSDLHQNSILSLSSDSEDDAYLDQRSQRDTAIERGRGLFREEGYLTPLSEKRRSVASKSSAGSGKRASLPPRAPI</sequence>
<evidence type="ECO:0000313" key="3">
    <source>
        <dbReference type="Proteomes" id="UP000838763"/>
    </source>
</evidence>